<keyword evidence="3" id="KW-1185">Reference proteome</keyword>
<keyword evidence="1" id="KW-0732">Signal</keyword>
<dbReference type="RefSeq" id="WP_408154583.1">
    <property type="nucleotide sequence ID" value="NZ_JAQQFM010000001.1"/>
</dbReference>
<evidence type="ECO:0000256" key="1">
    <source>
        <dbReference type="SAM" id="SignalP"/>
    </source>
</evidence>
<evidence type="ECO:0000313" key="3">
    <source>
        <dbReference type="Proteomes" id="UP001629246"/>
    </source>
</evidence>
<accession>A0ABW9A5D4</accession>
<gene>
    <name evidence="2" type="ORF">PQR62_02920</name>
</gene>
<name>A0ABW9A5D4_9BURK</name>
<protein>
    <submittedName>
        <fullName evidence="2">Uncharacterized protein</fullName>
    </submittedName>
</protein>
<feature type="chain" id="PRO_5045892213" evidence="1">
    <location>
        <begin position="25"/>
        <end position="174"/>
    </location>
</feature>
<feature type="signal peptide" evidence="1">
    <location>
        <begin position="1"/>
        <end position="24"/>
    </location>
</feature>
<comment type="caution">
    <text evidence="2">The sequence shown here is derived from an EMBL/GenBank/DDBJ whole genome shotgun (WGS) entry which is preliminary data.</text>
</comment>
<reference evidence="2 3" key="1">
    <citation type="journal article" date="2024" name="Chem. Sci.">
        <title>Discovery of megapolipeptins by genome mining of a Burkholderiales bacteria collection.</title>
        <authorList>
            <person name="Paulo B.S."/>
            <person name="Recchia M.J.J."/>
            <person name="Lee S."/>
            <person name="Fergusson C.H."/>
            <person name="Romanowski S.B."/>
            <person name="Hernandez A."/>
            <person name="Krull N."/>
            <person name="Liu D.Y."/>
            <person name="Cavanagh H."/>
            <person name="Bos A."/>
            <person name="Gray C.A."/>
            <person name="Murphy B.T."/>
            <person name="Linington R.G."/>
            <person name="Eustaquio A.S."/>
        </authorList>
    </citation>
    <scope>NUCLEOTIDE SEQUENCE [LARGE SCALE GENOMIC DNA]</scope>
    <source>
        <strain evidence="2 3">RL21-008-BIB-A</strain>
    </source>
</reference>
<dbReference type="Proteomes" id="UP001629246">
    <property type="component" value="Unassembled WGS sequence"/>
</dbReference>
<dbReference type="EMBL" id="JAQQFM010000001">
    <property type="protein sequence ID" value="MFL9923202.1"/>
    <property type="molecule type" value="Genomic_DNA"/>
</dbReference>
<sequence length="174" mass="18643">MPSISFRVTAFAIFSMAAAGAAIAAPATANLCLPGEKPLFQCSTKGKLLSLCASRDFSEKGGTLQYRFGTQKKIELQYPDTPQPAAGHFFFSSTGYSGGGEAHIRFKNGDVEYTLFDRTIRTGFGKGPNNPQFSSGVVVRDKNGKASSRSCGNDASIMSTAYEALPQEEFQDLD</sequence>
<organism evidence="2 3">
    <name type="scientific">Herbaspirillum lusitanum</name>
    <dbReference type="NCBI Taxonomy" id="213312"/>
    <lineage>
        <taxon>Bacteria</taxon>
        <taxon>Pseudomonadati</taxon>
        <taxon>Pseudomonadota</taxon>
        <taxon>Betaproteobacteria</taxon>
        <taxon>Burkholderiales</taxon>
        <taxon>Oxalobacteraceae</taxon>
        <taxon>Herbaspirillum</taxon>
    </lineage>
</organism>
<evidence type="ECO:0000313" key="2">
    <source>
        <dbReference type="EMBL" id="MFL9923202.1"/>
    </source>
</evidence>
<proteinExistence type="predicted"/>